<reference evidence="1" key="1">
    <citation type="submission" date="2021-03" db="EMBL/GenBank/DDBJ databases">
        <authorList>
            <person name="Bekaert M."/>
        </authorList>
    </citation>
    <scope>NUCLEOTIDE SEQUENCE</scope>
</reference>
<gene>
    <name evidence="1" type="ORF">MEDL_33979</name>
</gene>
<dbReference type="OrthoDB" id="6132182at2759"/>
<comment type="caution">
    <text evidence="1">The sequence shown here is derived from an EMBL/GenBank/DDBJ whole genome shotgun (WGS) entry which is preliminary data.</text>
</comment>
<keyword evidence="2" id="KW-1185">Reference proteome</keyword>
<sequence length="223" mass="25081">MNYYVCQNTKWRVQEPNDKQSVRPNRYDALGLLHQRLVDDIHHGAAFYLLQSLLVVSTPFLKRGQLDAFQDIYDPTGYSSLIDLFPVKAQPRTCGEMDSIFTKVAVHSDGLNYHGSYREFALLDARQPFDSSIMYVAVKSPQMGPTDVVLTAYGPCGNVCKPHCRDLMGGYKHCDGSIKLTNRGPKGYGEDYGDAVRMLWNAPGPDHLPTINESDIFLHFVCD</sequence>
<evidence type="ECO:0000313" key="2">
    <source>
        <dbReference type="Proteomes" id="UP000683360"/>
    </source>
</evidence>
<name>A0A8S3SP72_MYTED</name>
<evidence type="ECO:0000313" key="1">
    <source>
        <dbReference type="EMBL" id="CAG2220502.1"/>
    </source>
</evidence>
<dbReference type="EMBL" id="CAJPWZ010001663">
    <property type="protein sequence ID" value="CAG2220502.1"/>
    <property type="molecule type" value="Genomic_DNA"/>
</dbReference>
<proteinExistence type="predicted"/>
<organism evidence="1 2">
    <name type="scientific">Mytilus edulis</name>
    <name type="common">Blue mussel</name>
    <dbReference type="NCBI Taxonomy" id="6550"/>
    <lineage>
        <taxon>Eukaryota</taxon>
        <taxon>Metazoa</taxon>
        <taxon>Spiralia</taxon>
        <taxon>Lophotrochozoa</taxon>
        <taxon>Mollusca</taxon>
        <taxon>Bivalvia</taxon>
        <taxon>Autobranchia</taxon>
        <taxon>Pteriomorphia</taxon>
        <taxon>Mytilida</taxon>
        <taxon>Mytiloidea</taxon>
        <taxon>Mytilidae</taxon>
        <taxon>Mytilinae</taxon>
        <taxon>Mytilus</taxon>
    </lineage>
</organism>
<dbReference type="AlphaFoldDB" id="A0A8S3SP72"/>
<accession>A0A8S3SP72</accession>
<protein>
    <submittedName>
        <fullName evidence="1">Uncharacterized protein</fullName>
    </submittedName>
</protein>
<dbReference type="Proteomes" id="UP000683360">
    <property type="component" value="Unassembled WGS sequence"/>
</dbReference>